<reference evidence="1" key="1">
    <citation type="submission" date="2018-04" db="EMBL/GenBank/DDBJ databases">
        <title>WGS assembly of Panicum hallii.</title>
        <authorList>
            <person name="Lovell J."/>
            <person name="Jenkins J."/>
            <person name="Lowry D."/>
            <person name="Mamidi S."/>
            <person name="Sreedasyam A."/>
            <person name="Weng X."/>
            <person name="Barry K."/>
            <person name="Bonette J."/>
            <person name="Campitelli B."/>
            <person name="Daum C."/>
            <person name="Gordon S."/>
            <person name="Gould B."/>
            <person name="Lipzen A."/>
            <person name="Macqueen A."/>
            <person name="Palacio-Mejia J."/>
            <person name="Plott C."/>
            <person name="Shakirov E."/>
            <person name="Shu S."/>
            <person name="Yoshinaga Y."/>
            <person name="Zane M."/>
            <person name="Rokhsar D."/>
            <person name="Grimwood J."/>
            <person name="Schmutz J."/>
            <person name="Juenger T."/>
        </authorList>
    </citation>
    <scope>NUCLEOTIDE SEQUENCE [LARGE SCALE GENOMIC DNA]</scope>
    <source>
        <strain evidence="1">FIL2</strain>
    </source>
</reference>
<protein>
    <submittedName>
        <fullName evidence="1">Uncharacterized protein</fullName>
    </submittedName>
</protein>
<dbReference type="AlphaFoldDB" id="A0A2T8KLG3"/>
<name>A0A2T8KLG3_9POAL</name>
<organism evidence="1">
    <name type="scientific">Panicum hallii</name>
    <dbReference type="NCBI Taxonomy" id="206008"/>
    <lineage>
        <taxon>Eukaryota</taxon>
        <taxon>Viridiplantae</taxon>
        <taxon>Streptophyta</taxon>
        <taxon>Embryophyta</taxon>
        <taxon>Tracheophyta</taxon>
        <taxon>Spermatophyta</taxon>
        <taxon>Magnoliopsida</taxon>
        <taxon>Liliopsida</taxon>
        <taxon>Poales</taxon>
        <taxon>Poaceae</taxon>
        <taxon>PACMAD clade</taxon>
        <taxon>Panicoideae</taxon>
        <taxon>Panicodae</taxon>
        <taxon>Paniceae</taxon>
        <taxon>Panicinae</taxon>
        <taxon>Panicum</taxon>
        <taxon>Panicum sect. Panicum</taxon>
    </lineage>
</organism>
<dbReference type="EMBL" id="CM008048">
    <property type="protein sequence ID" value="PVH63006.1"/>
    <property type="molecule type" value="Genomic_DNA"/>
</dbReference>
<evidence type="ECO:0000313" key="1">
    <source>
        <dbReference type="EMBL" id="PVH63006.1"/>
    </source>
</evidence>
<dbReference type="PANTHER" id="PTHR36488">
    <property type="entry name" value="CASP-LIKE PROTEIN 1U1"/>
    <property type="match status" value="1"/>
</dbReference>
<dbReference type="Proteomes" id="UP000243499">
    <property type="component" value="Chromosome 3"/>
</dbReference>
<proteinExistence type="predicted"/>
<dbReference type="PANTHER" id="PTHR36488:SF9">
    <property type="entry name" value="CASP-LIKE PROTEIN"/>
    <property type="match status" value="1"/>
</dbReference>
<gene>
    <name evidence="1" type="ORF">PAHAL_3G451700</name>
</gene>
<accession>A0A2T8KLG3</accession>
<sequence>MHSCWSVYPQSCPAQQSLQSAQLAGKESRCASIHLSIMGSGSSGEVGASEAISLVLRIATVGLSLASAIMTAASTQCVLRDNGVAAGAVSYGDYYSFKYSALADLLSAVLQGVAIYLEATRKGKAARAVELIDKLAQALTSTSGALLLAVDDITSCGGPPRGGGTGGRRQRGGGLCGQAGAFCGRFRVSSALSVAASVSVSASVYTRHAPVAVTLAPRPAPPSAPKVKVVVRREDEGGRNEKEEEVEKCEVELIVTEKAKEKDDKEEEKKDDGVVKDKECCTEVSTPPAMPPPWCRCPRLTIPCDCEDPELCGAFF</sequence>
<dbReference type="InterPro" id="IPR044173">
    <property type="entry name" value="CASPL"/>
</dbReference>
<dbReference type="Gramene" id="PVH63006">
    <property type="protein sequence ID" value="PVH63006"/>
    <property type="gene ID" value="PAHAL_3G451700"/>
</dbReference>